<evidence type="ECO:0000256" key="2">
    <source>
        <dbReference type="ARBA" id="ARBA00022692"/>
    </source>
</evidence>
<evidence type="ECO:0000256" key="4">
    <source>
        <dbReference type="ARBA" id="ARBA00023136"/>
    </source>
</evidence>
<keyword evidence="3 5" id="KW-1133">Transmembrane helix</keyword>
<evidence type="ECO:0000256" key="3">
    <source>
        <dbReference type="ARBA" id="ARBA00022989"/>
    </source>
</evidence>
<comment type="caution">
    <text evidence="6">The sequence shown here is derived from an EMBL/GenBank/DDBJ whole genome shotgun (WGS) entry which is preliminary data.</text>
</comment>
<evidence type="ECO:0000256" key="5">
    <source>
        <dbReference type="SAM" id="Phobius"/>
    </source>
</evidence>
<dbReference type="EMBL" id="AACBLE010000021">
    <property type="protein sequence ID" value="EAJ8763278.1"/>
    <property type="molecule type" value="Genomic_DNA"/>
</dbReference>
<dbReference type="GO" id="GO:0016020">
    <property type="term" value="C:membrane"/>
    <property type="evidence" value="ECO:0007669"/>
    <property type="project" value="UniProtKB-SubCell"/>
</dbReference>
<feature type="non-terminal residue" evidence="6">
    <location>
        <position position="49"/>
    </location>
</feature>
<keyword evidence="2 5" id="KW-0812">Transmembrane</keyword>
<gene>
    <name evidence="6" type="ORF">BTL12_07325</name>
</gene>
<proteinExistence type="predicted"/>
<comment type="subcellular location">
    <subcellularLocation>
        <location evidence="1">Membrane</location>
        <topology evidence="1">Multi-pass membrane protein</topology>
    </subcellularLocation>
</comment>
<accession>A0A5T0HB67</accession>
<protein>
    <submittedName>
        <fullName evidence="6">Amino acid ABC transporter permease</fullName>
    </submittedName>
</protein>
<dbReference type="InterPro" id="IPR035906">
    <property type="entry name" value="MetI-like_sf"/>
</dbReference>
<sequence>MDFDFILAQAPAFLTAAWLTIKLSFFGIIFSLIIGLFCILMSYFKIKIL</sequence>
<keyword evidence="4 5" id="KW-0472">Membrane</keyword>
<reference evidence="6" key="1">
    <citation type="submission" date="2018-05" db="EMBL/GenBank/DDBJ databases">
        <authorList>
            <consortium name="NARMS: The National Antimicrobial Resistance Monitoring System"/>
        </authorList>
    </citation>
    <scope>NUCLEOTIDE SEQUENCE</scope>
    <source>
        <strain evidence="6">FSIS1608910</strain>
    </source>
</reference>
<evidence type="ECO:0000313" key="6">
    <source>
        <dbReference type="EMBL" id="EAJ8763278.1"/>
    </source>
</evidence>
<dbReference type="Gene3D" id="1.10.3720.10">
    <property type="entry name" value="MetI-like"/>
    <property type="match status" value="1"/>
</dbReference>
<feature type="transmembrane region" description="Helical" evidence="5">
    <location>
        <begin position="23"/>
        <end position="44"/>
    </location>
</feature>
<evidence type="ECO:0000256" key="1">
    <source>
        <dbReference type="ARBA" id="ARBA00004141"/>
    </source>
</evidence>
<dbReference type="AlphaFoldDB" id="A0A5T0HB67"/>
<organism evidence="6">
    <name type="scientific">Campylobacter jejuni</name>
    <dbReference type="NCBI Taxonomy" id="197"/>
    <lineage>
        <taxon>Bacteria</taxon>
        <taxon>Pseudomonadati</taxon>
        <taxon>Campylobacterota</taxon>
        <taxon>Epsilonproteobacteria</taxon>
        <taxon>Campylobacterales</taxon>
        <taxon>Campylobacteraceae</taxon>
        <taxon>Campylobacter</taxon>
    </lineage>
</organism>
<name>A0A5T0HB67_CAMJU</name>